<dbReference type="PANTHER" id="PTHR46696:SF1">
    <property type="entry name" value="CYTOCHROME P450 YJIB-RELATED"/>
    <property type="match status" value="1"/>
</dbReference>
<accession>A0ABW2XTC4</accession>
<protein>
    <submittedName>
        <fullName evidence="3">Cytochrome P450</fullName>
    </submittedName>
</protein>
<dbReference type="InterPro" id="IPR001128">
    <property type="entry name" value="Cyt_P450"/>
</dbReference>
<dbReference type="SUPFAM" id="SSF48264">
    <property type="entry name" value="Cytochrome P450"/>
    <property type="match status" value="1"/>
</dbReference>
<reference evidence="4" key="1">
    <citation type="journal article" date="2019" name="Int. J. Syst. Evol. Microbiol.">
        <title>The Global Catalogue of Microorganisms (GCM) 10K type strain sequencing project: providing services to taxonomists for standard genome sequencing and annotation.</title>
        <authorList>
            <consortium name="The Broad Institute Genomics Platform"/>
            <consortium name="The Broad Institute Genome Sequencing Center for Infectious Disease"/>
            <person name="Wu L."/>
            <person name="Ma J."/>
        </authorList>
    </citation>
    <scope>NUCLEOTIDE SEQUENCE [LARGE SCALE GENOMIC DNA]</scope>
    <source>
        <strain evidence="4">JCM 9371</strain>
    </source>
</reference>
<dbReference type="CDD" id="cd11029">
    <property type="entry name" value="CYP107-like"/>
    <property type="match status" value="1"/>
</dbReference>
<dbReference type="PRINTS" id="PR00359">
    <property type="entry name" value="BP450"/>
</dbReference>
<proteinExistence type="inferred from homology"/>
<evidence type="ECO:0000313" key="4">
    <source>
        <dbReference type="Proteomes" id="UP001597063"/>
    </source>
</evidence>
<name>A0ABW2XTC4_9ACTN</name>
<evidence type="ECO:0000256" key="1">
    <source>
        <dbReference type="ARBA" id="ARBA00010617"/>
    </source>
</evidence>
<dbReference type="Pfam" id="PF00067">
    <property type="entry name" value="p450"/>
    <property type="match status" value="1"/>
</dbReference>
<comment type="similarity">
    <text evidence="1 2">Belongs to the cytochrome P450 family.</text>
</comment>
<keyword evidence="2" id="KW-0408">Iron</keyword>
<sequence>MRLPPEQLPVPGERSVRTVRRLRDEVGPVAPVMLPGGVPAWLVTGHDAITGVLAGDDAVYSKDARNFAALREGRIPADWPMRQVIEGEHLLIKDGADHRRLRALVSRAFTPARVKALEPRVQEVADGLLDGLLAEGDGADLVRRYTGPLPIIVICELFGVPPGERARIRAWTQVLVSHDAPPGEAAAAGAALLAYLAGHVERRRREPADDLTTMLIRARDPDGDRLSGDELRWILWSVIVAGHETTMHLIANAVVALCADRDQLRRVRERGDWGAAVEEALRSRNSVVTTVPRYPLRDVRIAGVEIGAGEAVVVGFGASGTDPAAYGPDAERFDVARTPKPHLGFGRGTHFCLGAPLARLEARIALSTLFTRLPELRLAVPEADLVYTPSIITEGPRALPVLLS</sequence>
<evidence type="ECO:0000256" key="2">
    <source>
        <dbReference type="RuleBase" id="RU000461"/>
    </source>
</evidence>
<dbReference type="Proteomes" id="UP001597063">
    <property type="component" value="Unassembled WGS sequence"/>
</dbReference>
<dbReference type="PRINTS" id="PR00385">
    <property type="entry name" value="P450"/>
</dbReference>
<keyword evidence="4" id="KW-1185">Reference proteome</keyword>
<dbReference type="RefSeq" id="WP_131761263.1">
    <property type="nucleotide sequence ID" value="NZ_CAACUY010000155.1"/>
</dbReference>
<dbReference type="InterPro" id="IPR017972">
    <property type="entry name" value="Cyt_P450_CS"/>
</dbReference>
<comment type="caution">
    <text evidence="3">The sequence shown here is derived from an EMBL/GenBank/DDBJ whole genome shotgun (WGS) entry which is preliminary data.</text>
</comment>
<gene>
    <name evidence="3" type="ORF">ACFQZM_35125</name>
</gene>
<dbReference type="Gene3D" id="1.10.630.10">
    <property type="entry name" value="Cytochrome P450"/>
    <property type="match status" value="1"/>
</dbReference>
<organism evidence="3 4">
    <name type="scientific">Actinomadura fibrosa</name>
    <dbReference type="NCBI Taxonomy" id="111802"/>
    <lineage>
        <taxon>Bacteria</taxon>
        <taxon>Bacillati</taxon>
        <taxon>Actinomycetota</taxon>
        <taxon>Actinomycetes</taxon>
        <taxon>Streptosporangiales</taxon>
        <taxon>Thermomonosporaceae</taxon>
        <taxon>Actinomadura</taxon>
    </lineage>
</organism>
<dbReference type="InterPro" id="IPR036396">
    <property type="entry name" value="Cyt_P450_sf"/>
</dbReference>
<dbReference type="InterPro" id="IPR002397">
    <property type="entry name" value="Cyt_P450_B"/>
</dbReference>
<dbReference type="PROSITE" id="PS00086">
    <property type="entry name" value="CYTOCHROME_P450"/>
    <property type="match status" value="1"/>
</dbReference>
<keyword evidence="2" id="KW-0503">Monooxygenase</keyword>
<evidence type="ECO:0000313" key="3">
    <source>
        <dbReference type="EMBL" id="MFD0689766.1"/>
    </source>
</evidence>
<dbReference type="PANTHER" id="PTHR46696">
    <property type="entry name" value="P450, PUTATIVE (EUROFUNG)-RELATED"/>
    <property type="match status" value="1"/>
</dbReference>
<keyword evidence="2" id="KW-0479">Metal-binding</keyword>
<keyword evidence="2" id="KW-0560">Oxidoreductase</keyword>
<dbReference type="EMBL" id="JBHTGP010000018">
    <property type="protein sequence ID" value="MFD0689766.1"/>
    <property type="molecule type" value="Genomic_DNA"/>
</dbReference>
<keyword evidence="2" id="KW-0349">Heme</keyword>